<comment type="similarity">
    <text evidence="2">Belongs to the TCP-1 chaperonin family.</text>
</comment>
<comment type="caution">
    <text evidence="8">The sequence shown here is derived from an EMBL/GenBank/DDBJ whole genome shotgun (WGS) entry which is preliminary data.</text>
</comment>
<name>A0AA88I594_ARTSF</name>
<dbReference type="GO" id="GO:0005832">
    <property type="term" value="C:chaperonin-containing T-complex"/>
    <property type="evidence" value="ECO:0007669"/>
    <property type="project" value="UniProtKB-ARBA"/>
</dbReference>
<evidence type="ECO:0000256" key="2">
    <source>
        <dbReference type="ARBA" id="ARBA00008020"/>
    </source>
</evidence>
<keyword evidence="7" id="KW-0143">Chaperone</keyword>
<feature type="non-terminal residue" evidence="8">
    <location>
        <position position="259"/>
    </location>
</feature>
<comment type="subcellular location">
    <subcellularLocation>
        <location evidence="1">Cytoplasm</location>
    </subcellularLocation>
</comment>
<dbReference type="GO" id="GO:0005524">
    <property type="term" value="F:ATP binding"/>
    <property type="evidence" value="ECO:0007669"/>
    <property type="project" value="UniProtKB-KW"/>
</dbReference>
<dbReference type="InterPro" id="IPR036770">
    <property type="entry name" value="Ankyrin_rpt-contain_sf"/>
</dbReference>
<reference evidence="8" key="1">
    <citation type="submission" date="2023-07" db="EMBL/GenBank/DDBJ databases">
        <title>Chromosome-level genome assembly of Artemia franciscana.</title>
        <authorList>
            <person name="Jo E."/>
        </authorList>
    </citation>
    <scope>NUCLEOTIDE SEQUENCE</scope>
    <source>
        <tissue evidence="8">Whole body</tissue>
    </source>
</reference>
<dbReference type="Pfam" id="PF00118">
    <property type="entry name" value="Cpn60_TCP1"/>
    <property type="match status" value="1"/>
</dbReference>
<keyword evidence="9" id="KW-1185">Reference proteome</keyword>
<dbReference type="SUPFAM" id="SSF52029">
    <property type="entry name" value="GroEL apical domain-like"/>
    <property type="match status" value="1"/>
</dbReference>
<dbReference type="Pfam" id="PF12796">
    <property type="entry name" value="Ank_2"/>
    <property type="match status" value="1"/>
</dbReference>
<dbReference type="GO" id="GO:0140662">
    <property type="term" value="F:ATP-dependent protein folding chaperone"/>
    <property type="evidence" value="ECO:0007669"/>
    <property type="project" value="InterPro"/>
</dbReference>
<dbReference type="Gene3D" id="1.25.40.20">
    <property type="entry name" value="Ankyrin repeat-containing domain"/>
    <property type="match status" value="1"/>
</dbReference>
<dbReference type="PANTHER" id="PTHR11353">
    <property type="entry name" value="CHAPERONIN"/>
    <property type="match status" value="1"/>
</dbReference>
<protein>
    <recommendedName>
        <fullName evidence="3">T-complex protein 1 subunit gamma</fullName>
    </recommendedName>
</protein>
<organism evidence="8 9">
    <name type="scientific">Artemia franciscana</name>
    <name type="common">Brine shrimp</name>
    <name type="synonym">Artemia sanfranciscana</name>
    <dbReference type="NCBI Taxonomy" id="6661"/>
    <lineage>
        <taxon>Eukaryota</taxon>
        <taxon>Metazoa</taxon>
        <taxon>Ecdysozoa</taxon>
        <taxon>Arthropoda</taxon>
        <taxon>Crustacea</taxon>
        <taxon>Branchiopoda</taxon>
        <taxon>Anostraca</taxon>
        <taxon>Artemiidae</taxon>
        <taxon>Artemia</taxon>
    </lineage>
</organism>
<keyword evidence="4" id="KW-0963">Cytoplasm</keyword>
<accession>A0AA88I594</accession>
<dbReference type="InterPro" id="IPR002110">
    <property type="entry name" value="Ankyrin_rpt"/>
</dbReference>
<dbReference type="Gene3D" id="3.50.7.10">
    <property type="entry name" value="GroEL"/>
    <property type="match status" value="1"/>
</dbReference>
<evidence type="ECO:0000256" key="4">
    <source>
        <dbReference type="ARBA" id="ARBA00022490"/>
    </source>
</evidence>
<proteinExistence type="inferred from homology"/>
<keyword evidence="6" id="KW-0067">ATP-binding</keyword>
<dbReference type="InterPro" id="IPR027409">
    <property type="entry name" value="GroEL-like_apical_dom_sf"/>
</dbReference>
<dbReference type="InterPro" id="IPR002423">
    <property type="entry name" value="Cpn60/GroEL/TCP-1"/>
</dbReference>
<dbReference type="SUPFAM" id="SSF48403">
    <property type="entry name" value="Ankyrin repeat"/>
    <property type="match status" value="1"/>
</dbReference>
<evidence type="ECO:0000256" key="7">
    <source>
        <dbReference type="ARBA" id="ARBA00023186"/>
    </source>
</evidence>
<evidence type="ECO:0000313" key="8">
    <source>
        <dbReference type="EMBL" id="KAK2718561.1"/>
    </source>
</evidence>
<dbReference type="FunFam" id="3.50.7.10:FF:000005">
    <property type="entry name" value="T-complex protein 1 subunit gamma"/>
    <property type="match status" value="1"/>
</dbReference>
<evidence type="ECO:0000256" key="3">
    <source>
        <dbReference type="ARBA" id="ARBA00017187"/>
    </source>
</evidence>
<gene>
    <name evidence="8" type="ORF">QYM36_005782</name>
</gene>
<keyword evidence="5" id="KW-0547">Nucleotide-binding</keyword>
<dbReference type="AlphaFoldDB" id="A0AA88I594"/>
<dbReference type="Proteomes" id="UP001187531">
    <property type="component" value="Unassembled WGS sequence"/>
</dbReference>
<sequence length="259" mass="29295">VPGGAIEESRVLRGVMLNKDVLHHKMKRRIENPRILLLDFNLEYKKGESQTNIEISQDMDFTRILELEEEYIKKICDDIIRMKPDLIITEKGISDLASHYLLKAGITAMRRVKKSDNNRLARACGATIVNRPDEIKESDIGSGCGLFEVKKEKLAKRRKIAMFDKEEVNSSLNRAVREGDLEGAKELINSFGLSYIKEWSDGYVLLCQALINKNTAIAKLLLNHDCKVNIENGPKLTGTPLHLAVISAREFKVSLTIVY</sequence>
<dbReference type="InterPro" id="IPR017998">
    <property type="entry name" value="Chaperone_TCP-1"/>
</dbReference>
<dbReference type="EMBL" id="JAVRJZ010000009">
    <property type="protein sequence ID" value="KAK2718561.1"/>
    <property type="molecule type" value="Genomic_DNA"/>
</dbReference>
<evidence type="ECO:0000256" key="6">
    <source>
        <dbReference type="ARBA" id="ARBA00022840"/>
    </source>
</evidence>
<evidence type="ECO:0000256" key="1">
    <source>
        <dbReference type="ARBA" id="ARBA00004496"/>
    </source>
</evidence>
<evidence type="ECO:0000256" key="5">
    <source>
        <dbReference type="ARBA" id="ARBA00022741"/>
    </source>
</evidence>
<evidence type="ECO:0000313" key="9">
    <source>
        <dbReference type="Proteomes" id="UP001187531"/>
    </source>
</evidence>